<dbReference type="NCBIfam" id="TIGR00215">
    <property type="entry name" value="lpxB"/>
    <property type="match status" value="1"/>
</dbReference>
<dbReference type="PANTHER" id="PTHR30372:SF4">
    <property type="entry name" value="LIPID-A-DISACCHARIDE SYNTHASE, MITOCHONDRIAL-RELATED"/>
    <property type="match status" value="1"/>
</dbReference>
<evidence type="ECO:0000256" key="10">
    <source>
        <dbReference type="NCBIfam" id="TIGR00215"/>
    </source>
</evidence>
<dbReference type="RefSeq" id="WP_048593383.1">
    <property type="nucleotide sequence ID" value="NZ_CVLB01000001.1"/>
</dbReference>
<dbReference type="GO" id="GO:0008915">
    <property type="term" value="F:lipid-A-disaccharide synthase activity"/>
    <property type="evidence" value="ECO:0007669"/>
    <property type="project" value="UniProtKB-UniRule"/>
</dbReference>
<evidence type="ECO:0000256" key="2">
    <source>
        <dbReference type="ARBA" id="ARBA00012687"/>
    </source>
</evidence>
<keyword evidence="6" id="KW-0328">Glycosyltransferase</keyword>
<evidence type="ECO:0000256" key="1">
    <source>
        <dbReference type="ARBA" id="ARBA00002056"/>
    </source>
</evidence>
<evidence type="ECO:0000256" key="7">
    <source>
        <dbReference type="ARBA" id="ARBA00022679"/>
    </source>
</evidence>
<dbReference type="GO" id="GO:0016020">
    <property type="term" value="C:membrane"/>
    <property type="evidence" value="ECO:0007669"/>
    <property type="project" value="GOC"/>
</dbReference>
<dbReference type="Gene3D" id="3.40.50.2000">
    <property type="entry name" value="Glycogen Phosphorylase B"/>
    <property type="match status" value="1"/>
</dbReference>
<comment type="catalytic activity">
    <reaction evidence="9">
        <text>a lipid X + a UDP-2-N,3-O-bis[(3R)-3-hydroxyacyl]-alpha-D-glucosamine = a lipid A disaccharide + UDP + H(+)</text>
        <dbReference type="Rhea" id="RHEA:67828"/>
        <dbReference type="ChEBI" id="CHEBI:15378"/>
        <dbReference type="ChEBI" id="CHEBI:58223"/>
        <dbReference type="ChEBI" id="CHEBI:137748"/>
        <dbReference type="ChEBI" id="CHEBI:176338"/>
        <dbReference type="ChEBI" id="CHEBI:176343"/>
        <dbReference type="EC" id="2.4.1.182"/>
    </reaction>
</comment>
<protein>
    <recommendedName>
        <fullName evidence="3 10">Lipid-A-disaccharide synthase</fullName>
        <ecNumber evidence="2 10">2.4.1.182</ecNumber>
    </recommendedName>
</protein>
<name>A0A0G4K4B5_9SPIR</name>
<dbReference type="SUPFAM" id="SSF53756">
    <property type="entry name" value="UDP-Glycosyltransferase/glycogen phosphorylase"/>
    <property type="match status" value="1"/>
</dbReference>
<reference evidence="12" key="1">
    <citation type="submission" date="2015-04" db="EMBL/GenBank/DDBJ databases">
        <authorList>
            <person name="Mushtaq Mamoona"/>
        </authorList>
    </citation>
    <scope>NUCLEOTIDE SEQUENCE [LARGE SCALE GENOMIC DNA]</scope>
    <source>
        <strain evidence="12">AN4859/03</strain>
    </source>
</reference>
<keyword evidence="5" id="KW-0441">Lipid A biosynthesis</keyword>
<dbReference type="InterPro" id="IPR003835">
    <property type="entry name" value="Glyco_trans_19"/>
</dbReference>
<keyword evidence="8" id="KW-0443">Lipid metabolism</keyword>
<keyword evidence="12" id="KW-1185">Reference proteome</keyword>
<dbReference type="GO" id="GO:0005543">
    <property type="term" value="F:phospholipid binding"/>
    <property type="evidence" value="ECO:0007669"/>
    <property type="project" value="TreeGrafter"/>
</dbReference>
<sequence length="376" mass="42576">MRIFIATGEVSGDIQGALLARKIKELDPNIILDGFGGVEMQKANVNILSDMSTLSTIGIFEGANPKVAFKNLGAFNRLKEYLKNNKVDIMLLVDNQGVNLLLAKYCKANNIPYMYYFPPHVGIWGAWNAKRLLSAKKIITPFLFDYEVYKKFGCDVIYSGHPFADLDYNKNVPELNMPKKEYTVGVLFGSRNQEIKKLAPVFIKSMKMLNDMLSSNIRFVIPIAYPEYKEPIEKILDNYKNLLENVSYSLLCGDDKDYVYSYSDALIMSSGTASLLAACYGKPMVICYKISYITFFLGKLLTNIKYVGMPNVLLNEEAAPELLQNDCNPNAITSHIIKYLTDKEYYKKVSNNLLRVRETLGEKNVLERIAKEIINS</sequence>
<dbReference type="Pfam" id="PF02684">
    <property type="entry name" value="LpxB"/>
    <property type="match status" value="1"/>
</dbReference>
<accession>A0A0G4K4B5</accession>
<evidence type="ECO:0000256" key="3">
    <source>
        <dbReference type="ARBA" id="ARBA00020902"/>
    </source>
</evidence>
<dbReference type="GO" id="GO:0009245">
    <property type="term" value="P:lipid A biosynthetic process"/>
    <property type="evidence" value="ECO:0007669"/>
    <property type="project" value="UniProtKB-UniRule"/>
</dbReference>
<dbReference type="EMBL" id="CVLB01000001">
    <property type="protein sequence ID" value="CRF31550.1"/>
    <property type="molecule type" value="Genomic_DNA"/>
</dbReference>
<dbReference type="CDD" id="cd01635">
    <property type="entry name" value="Glycosyltransferase_GTB-type"/>
    <property type="match status" value="1"/>
</dbReference>
<dbReference type="EC" id="2.4.1.182" evidence="2 10"/>
<evidence type="ECO:0000313" key="12">
    <source>
        <dbReference type="Proteomes" id="UP000043763"/>
    </source>
</evidence>
<evidence type="ECO:0000256" key="5">
    <source>
        <dbReference type="ARBA" id="ARBA00022556"/>
    </source>
</evidence>
<dbReference type="Proteomes" id="UP000043763">
    <property type="component" value="Unassembled WGS sequence"/>
</dbReference>
<comment type="function">
    <text evidence="1">Condensation of UDP-2,3-diacylglucosamine and 2,3-diacylglucosamine-1-phosphate to form lipid A disaccharide, a precursor of lipid A, a phosphorylated glycolipid that anchors the lipopolysaccharide to the outer membrane of the cell.</text>
</comment>
<dbReference type="PANTHER" id="PTHR30372">
    <property type="entry name" value="LIPID-A-DISACCHARIDE SYNTHASE"/>
    <property type="match status" value="1"/>
</dbReference>
<dbReference type="AlphaFoldDB" id="A0A0G4K4B5"/>
<evidence type="ECO:0000256" key="9">
    <source>
        <dbReference type="ARBA" id="ARBA00048975"/>
    </source>
</evidence>
<gene>
    <name evidence="11" type="ORF">BRSU_0220</name>
</gene>
<organism evidence="11 12">
    <name type="scientific">Brachyspira suanatina</name>
    <dbReference type="NCBI Taxonomy" id="381802"/>
    <lineage>
        <taxon>Bacteria</taxon>
        <taxon>Pseudomonadati</taxon>
        <taxon>Spirochaetota</taxon>
        <taxon>Spirochaetia</taxon>
        <taxon>Brachyspirales</taxon>
        <taxon>Brachyspiraceae</taxon>
        <taxon>Brachyspira</taxon>
    </lineage>
</organism>
<keyword evidence="7" id="KW-0808">Transferase</keyword>
<dbReference type="OrthoDB" id="9801642at2"/>
<evidence type="ECO:0000313" key="11">
    <source>
        <dbReference type="EMBL" id="CRF31550.1"/>
    </source>
</evidence>
<evidence type="ECO:0000256" key="4">
    <source>
        <dbReference type="ARBA" id="ARBA00022516"/>
    </source>
</evidence>
<proteinExistence type="predicted"/>
<evidence type="ECO:0000256" key="8">
    <source>
        <dbReference type="ARBA" id="ARBA00023098"/>
    </source>
</evidence>
<keyword evidence="4" id="KW-0444">Lipid biosynthesis</keyword>
<evidence type="ECO:0000256" key="6">
    <source>
        <dbReference type="ARBA" id="ARBA00022676"/>
    </source>
</evidence>